<name>A0A0D8FWI6_9ACTN</name>
<reference evidence="2 3" key="1">
    <citation type="submission" date="2015-01" db="EMBL/GenBank/DDBJ databases">
        <title>Draft genome of the acidophilic iron oxidizer Ferrimicrobium acidiphilum strain T23.</title>
        <authorList>
            <person name="Poehlein A."/>
            <person name="Eisen S."/>
            <person name="Schloemann M."/>
            <person name="Johnson B.D."/>
            <person name="Daniel R."/>
            <person name="Muehling M."/>
        </authorList>
    </citation>
    <scope>NUCLEOTIDE SEQUENCE [LARGE SCALE GENOMIC DNA]</scope>
    <source>
        <strain evidence="2 3">T23</strain>
    </source>
</reference>
<gene>
    <name evidence="2" type="ORF">FEAC_09050</name>
</gene>
<feature type="compositionally biased region" description="Low complexity" evidence="1">
    <location>
        <begin position="1"/>
        <end position="17"/>
    </location>
</feature>
<dbReference type="GeneID" id="78372181"/>
<evidence type="ECO:0000313" key="3">
    <source>
        <dbReference type="Proteomes" id="UP000032336"/>
    </source>
</evidence>
<accession>A0A0D8FWI6</accession>
<keyword evidence="3" id="KW-1185">Reference proteome</keyword>
<sequence>MTASQSAALSSASLPPANGTSINVEGQPPAGPVFYLGTSSKGRDLVRFEWREAEPSWARPIGHDASCRPDFLRRDLVKTDAIGTGDRSGADPEVRQLATAIYPQL</sequence>
<dbReference type="RefSeq" id="WP_035392308.1">
    <property type="nucleotide sequence ID" value="NZ_JQKF01000086.1"/>
</dbReference>
<organism evidence="2 3">
    <name type="scientific">Ferrimicrobium acidiphilum DSM 19497</name>
    <dbReference type="NCBI Taxonomy" id="1121877"/>
    <lineage>
        <taxon>Bacteria</taxon>
        <taxon>Bacillati</taxon>
        <taxon>Actinomycetota</taxon>
        <taxon>Acidimicrobiia</taxon>
        <taxon>Acidimicrobiales</taxon>
        <taxon>Acidimicrobiaceae</taxon>
        <taxon>Ferrimicrobium</taxon>
    </lineage>
</organism>
<dbReference type="EMBL" id="JXUW01000005">
    <property type="protein sequence ID" value="KJE77471.1"/>
    <property type="molecule type" value="Genomic_DNA"/>
</dbReference>
<evidence type="ECO:0000256" key="1">
    <source>
        <dbReference type="SAM" id="MobiDB-lite"/>
    </source>
</evidence>
<dbReference type="AlphaFoldDB" id="A0A0D8FWI6"/>
<evidence type="ECO:0000313" key="2">
    <source>
        <dbReference type="EMBL" id="KJE77471.1"/>
    </source>
</evidence>
<feature type="region of interest" description="Disordered" evidence="1">
    <location>
        <begin position="1"/>
        <end position="30"/>
    </location>
</feature>
<dbReference type="Proteomes" id="UP000032336">
    <property type="component" value="Unassembled WGS sequence"/>
</dbReference>
<protein>
    <submittedName>
        <fullName evidence="2">Uncharacterized protein</fullName>
    </submittedName>
</protein>
<proteinExistence type="predicted"/>
<comment type="caution">
    <text evidence="2">The sequence shown here is derived from an EMBL/GenBank/DDBJ whole genome shotgun (WGS) entry which is preliminary data.</text>
</comment>